<accession>A0AAD5CTF9</accession>
<reference evidence="3" key="1">
    <citation type="submission" date="2022-06" db="EMBL/GenBank/DDBJ databases">
        <title>Uncovering the hologenomic basis of an extraordinary plant invasion.</title>
        <authorList>
            <person name="Bieker V.C."/>
            <person name="Martin M.D."/>
            <person name="Gilbert T."/>
            <person name="Hodgins K."/>
            <person name="Battlay P."/>
            <person name="Petersen B."/>
            <person name="Wilson J."/>
        </authorList>
    </citation>
    <scope>NUCLEOTIDE SEQUENCE</scope>
    <source>
        <strain evidence="3">AA19_3_7</strain>
        <tissue evidence="3">Leaf</tissue>
    </source>
</reference>
<evidence type="ECO:0000256" key="2">
    <source>
        <dbReference type="ARBA" id="ARBA00023180"/>
    </source>
</evidence>
<dbReference type="PANTHER" id="PTHR22835">
    <property type="entry name" value="ZINC FINGER FYVE DOMAIN CONTAINING PROTEIN"/>
    <property type="match status" value="1"/>
</dbReference>
<sequence>MCEENGHVVEFEHGMNYAVAGATTLSSQLLVDEGIQNLMTNVSLEVQLRCFKQLLPSICGTASGNAIFVIQLPLTKFSNLIGHSLILVGEIGGNDYNFLIRGGKSIDEIKSLVPLVVKKIVSTINELIETGAQTLVVPGNLPLGCTADHLTTAQGSENEEYDPTTGCLNRINQLAEYHNQMLQKELNHIRDLHSNVNIIYADYFNAAMQIYRFPYKYGFTNGALKACCGGGGPFNYNSTAPCGYEYATMCDEPYTYVNWDGVHLTEATYKFMFEGLFQGPYTTPAFKSLCSLSSHVGVGISTY</sequence>
<protein>
    <recommendedName>
        <fullName evidence="5">GDSL esterase/lipase</fullName>
    </recommendedName>
</protein>
<dbReference type="Proteomes" id="UP001206925">
    <property type="component" value="Unassembled WGS sequence"/>
</dbReference>
<proteinExistence type="inferred from homology"/>
<evidence type="ECO:0000256" key="1">
    <source>
        <dbReference type="ARBA" id="ARBA00008668"/>
    </source>
</evidence>
<dbReference type="InterPro" id="IPR001087">
    <property type="entry name" value="GDSL"/>
</dbReference>
<dbReference type="AlphaFoldDB" id="A0AAD5CTF9"/>
<dbReference type="PANTHER" id="PTHR22835:SF683">
    <property type="entry name" value="OS05G0506800 PROTEIN"/>
    <property type="match status" value="1"/>
</dbReference>
<dbReference type="InterPro" id="IPR036514">
    <property type="entry name" value="SGNH_hydro_sf"/>
</dbReference>
<evidence type="ECO:0000313" key="3">
    <source>
        <dbReference type="EMBL" id="KAI7746970.1"/>
    </source>
</evidence>
<dbReference type="Gene3D" id="3.40.50.1110">
    <property type="entry name" value="SGNH hydrolase"/>
    <property type="match status" value="1"/>
</dbReference>
<gene>
    <name evidence="3" type="ORF">M8C21_026593</name>
</gene>
<evidence type="ECO:0000313" key="4">
    <source>
        <dbReference type="Proteomes" id="UP001206925"/>
    </source>
</evidence>
<name>A0AAD5CTF9_AMBAR</name>
<dbReference type="Pfam" id="PF00657">
    <property type="entry name" value="Lipase_GDSL"/>
    <property type="match status" value="1"/>
</dbReference>
<keyword evidence="2" id="KW-0325">Glycoprotein</keyword>
<dbReference type="EMBL" id="JAMZMK010006864">
    <property type="protein sequence ID" value="KAI7746970.1"/>
    <property type="molecule type" value="Genomic_DNA"/>
</dbReference>
<comment type="caution">
    <text evidence="3">The sequence shown here is derived from an EMBL/GenBank/DDBJ whole genome shotgun (WGS) entry which is preliminary data.</text>
</comment>
<evidence type="ECO:0008006" key="5">
    <source>
        <dbReference type="Google" id="ProtNLM"/>
    </source>
</evidence>
<keyword evidence="4" id="KW-1185">Reference proteome</keyword>
<dbReference type="SUPFAM" id="SSF52266">
    <property type="entry name" value="SGNH hydrolase"/>
    <property type="match status" value="1"/>
</dbReference>
<organism evidence="3 4">
    <name type="scientific">Ambrosia artemisiifolia</name>
    <name type="common">Common ragweed</name>
    <dbReference type="NCBI Taxonomy" id="4212"/>
    <lineage>
        <taxon>Eukaryota</taxon>
        <taxon>Viridiplantae</taxon>
        <taxon>Streptophyta</taxon>
        <taxon>Embryophyta</taxon>
        <taxon>Tracheophyta</taxon>
        <taxon>Spermatophyta</taxon>
        <taxon>Magnoliopsida</taxon>
        <taxon>eudicotyledons</taxon>
        <taxon>Gunneridae</taxon>
        <taxon>Pentapetalae</taxon>
        <taxon>asterids</taxon>
        <taxon>campanulids</taxon>
        <taxon>Asterales</taxon>
        <taxon>Asteraceae</taxon>
        <taxon>Asteroideae</taxon>
        <taxon>Heliantheae alliance</taxon>
        <taxon>Heliantheae</taxon>
        <taxon>Ambrosia</taxon>
    </lineage>
</organism>
<dbReference type="GO" id="GO:0016788">
    <property type="term" value="F:hydrolase activity, acting on ester bonds"/>
    <property type="evidence" value="ECO:0007669"/>
    <property type="project" value="InterPro"/>
</dbReference>
<comment type="similarity">
    <text evidence="1">Belongs to the 'GDSL' lipolytic enzyme family.</text>
</comment>